<name>A0ABD3PYZ5_9STRA</name>
<organism evidence="1 2">
    <name type="scientific">Stephanodiscus triporus</name>
    <dbReference type="NCBI Taxonomy" id="2934178"/>
    <lineage>
        <taxon>Eukaryota</taxon>
        <taxon>Sar</taxon>
        <taxon>Stramenopiles</taxon>
        <taxon>Ochrophyta</taxon>
        <taxon>Bacillariophyta</taxon>
        <taxon>Coscinodiscophyceae</taxon>
        <taxon>Thalassiosirophycidae</taxon>
        <taxon>Stephanodiscales</taxon>
        <taxon>Stephanodiscaceae</taxon>
        <taxon>Stephanodiscus</taxon>
    </lineage>
</organism>
<dbReference type="AlphaFoldDB" id="A0ABD3PYZ5"/>
<proteinExistence type="predicted"/>
<evidence type="ECO:0000313" key="2">
    <source>
        <dbReference type="Proteomes" id="UP001530315"/>
    </source>
</evidence>
<reference evidence="1 2" key="1">
    <citation type="submission" date="2024-10" db="EMBL/GenBank/DDBJ databases">
        <title>Updated reference genomes for cyclostephanoid diatoms.</title>
        <authorList>
            <person name="Roberts W.R."/>
            <person name="Alverson A.J."/>
        </authorList>
    </citation>
    <scope>NUCLEOTIDE SEQUENCE [LARGE SCALE GENOMIC DNA]</scope>
    <source>
        <strain evidence="1 2">AJA276-08</strain>
    </source>
</reference>
<accession>A0ABD3PYZ5</accession>
<protein>
    <submittedName>
        <fullName evidence="1">Uncharacterized protein</fullName>
    </submittedName>
</protein>
<sequence length="304" mass="34019">MASRGPRDARRSSNDFTRVGIEARRVNSFAPLPSSYSFGKWGYHTNDHDSQFMPGFSSTPPGAEICGRYKISYVAALEYDKIKQQANIILRREPKWGSLVIQESSQPFTIGVDGRIGAPTPPSRRVTSPTIFSGKVSLRSRKGSMIDRYFGPGYKFYGFDANSEATLSYNSMAANASLIVTKRNDNKGRLYRVEQPKAFKLVKCETGVVVDESTAFDSQDHESNEARRVCKCRHFSFLCRKLGLPCSASALITSFARRPPFIFAEPGDVWIDIRLSSPVRTYVLARKELSKETTLEKEISALLL</sequence>
<evidence type="ECO:0000313" key="1">
    <source>
        <dbReference type="EMBL" id="KAL3793258.1"/>
    </source>
</evidence>
<dbReference type="EMBL" id="JALLAZ020000521">
    <property type="protein sequence ID" value="KAL3793258.1"/>
    <property type="molecule type" value="Genomic_DNA"/>
</dbReference>
<comment type="caution">
    <text evidence="1">The sequence shown here is derived from an EMBL/GenBank/DDBJ whole genome shotgun (WGS) entry which is preliminary data.</text>
</comment>
<keyword evidence="2" id="KW-1185">Reference proteome</keyword>
<gene>
    <name evidence="1" type="ORF">ACHAW5_002136</name>
</gene>
<dbReference type="Proteomes" id="UP001530315">
    <property type="component" value="Unassembled WGS sequence"/>
</dbReference>